<feature type="compositionally biased region" description="Polar residues" evidence="1">
    <location>
        <begin position="17"/>
        <end position="36"/>
    </location>
</feature>
<feature type="region of interest" description="Disordered" evidence="1">
    <location>
        <begin position="128"/>
        <end position="155"/>
    </location>
</feature>
<feature type="compositionally biased region" description="Polar residues" evidence="1">
    <location>
        <begin position="280"/>
        <end position="308"/>
    </location>
</feature>
<feature type="compositionally biased region" description="Low complexity" evidence="1">
    <location>
        <begin position="37"/>
        <end position="49"/>
    </location>
</feature>
<comment type="caution">
    <text evidence="2">The sequence shown here is derived from an EMBL/GenBank/DDBJ whole genome shotgun (WGS) entry which is preliminary data.</text>
</comment>
<dbReference type="Gene3D" id="3.40.50.12360">
    <property type="match status" value="1"/>
</dbReference>
<name>A0ABR3RC99_9PLEO</name>
<reference evidence="2 3" key="1">
    <citation type="submission" date="2024-02" db="EMBL/GenBank/DDBJ databases">
        <title>De novo assembly and annotation of 12 fungi associated with fruit tree decline syndrome in Ontario, Canada.</title>
        <authorList>
            <person name="Sulman M."/>
            <person name="Ellouze W."/>
            <person name="Ilyukhin E."/>
        </authorList>
    </citation>
    <scope>NUCLEOTIDE SEQUENCE [LARGE SCALE GENOMIC DNA]</scope>
    <source>
        <strain evidence="2 3">M97-236</strain>
    </source>
</reference>
<keyword evidence="3" id="KW-1185">Reference proteome</keyword>
<evidence type="ECO:0000313" key="3">
    <source>
        <dbReference type="Proteomes" id="UP001521222"/>
    </source>
</evidence>
<evidence type="ECO:0000313" key="2">
    <source>
        <dbReference type="EMBL" id="KAL1602048.1"/>
    </source>
</evidence>
<feature type="compositionally biased region" description="Polar residues" evidence="1">
    <location>
        <begin position="57"/>
        <end position="80"/>
    </location>
</feature>
<feature type="region of interest" description="Disordered" evidence="1">
    <location>
        <begin position="465"/>
        <end position="503"/>
    </location>
</feature>
<sequence>MQVGLLDADAAPRLGARSQSPATSIAETIADTTQDLQSQRQGESQQEQSEIPETIGSPATANSDSRAAQNKSVSVDQSSPVWAHSQIRENQQEAQSLEELVYVENTTQFDHDTSQRNFPRLVPYGSEQSALPRERRGPVEHNSQPAASVAASEGPVVADTPQISQISQLASTFQDSATHKEQTGPTKPLGLSPLSAEFELELCLTERSIFEDNAQFPFHSQYPACFDPRSAAKAAQRAVTEPLRPHLTREVPSARLSQDLAASADYGTTTIYESVENTTIDEISQPSEQPEQRTSPQRSSAAQESLAQPDNGEEVAAVEGSEAIVPTVNFIEALQAPPSSKESTDLQEHNAQIVPSSAYLSTQDVTGSILATIEVDPAEASSSKNGSPCSRHDSSQETPERQSQSVKHSSSPIPHPPSYSLRTVDSNVPPRPATPVLTSSLSKMADSEFESTAAKVEKELKERLAANRAANPYTPRKRIRASQPSSIASAGAAAVASPLQPDKTPVLPIINVLAEGTRSPSTVPDRSPAPPAQTSLRTVAIANAKEKAKESLLENPLAATSTSTDAGPSKEKADHVAAVAAENTTSREPNTPPKVLADEDNEVMSDVELNAADDDDGSVYNDDLHLENGEYVVPLFIEGRQRDTYIEYIKQKGDLFDAIVPADEAPATKLDEVEQVLAHLKAIESHPDLTYAEAESATPFELRSTTDVQHGAQFGIDNSVKFKFLQDLFNRLRNKDLHVILLLDQDKDALLNILRTFFAAGAYNYNMPTKGYRSNTSDDALTITTFPSSTSPILRPADLIICLDGVQSAAEIRQKNWAVASGRVVPVLHLVVPQTVGHVVRYLLPNAERWLRIETVVVALGQIHEKNEIGNAIDIDTPDASEAAQLIASWLFPIEDEESIEWPLPSIGSARSFVEFEATQQSVRSAPSSPDPERTKRPLVSEVISLCDFD</sequence>
<proteinExistence type="predicted"/>
<protein>
    <submittedName>
        <fullName evidence="2">Uncharacterized protein</fullName>
    </submittedName>
</protein>
<feature type="compositionally biased region" description="Low complexity" evidence="1">
    <location>
        <begin position="481"/>
        <end position="497"/>
    </location>
</feature>
<gene>
    <name evidence="2" type="ORF">SLS59_005215</name>
</gene>
<dbReference type="Proteomes" id="UP001521222">
    <property type="component" value="Unassembled WGS sequence"/>
</dbReference>
<feature type="region of interest" description="Disordered" evidence="1">
    <location>
        <begin position="548"/>
        <end position="573"/>
    </location>
</feature>
<dbReference type="InterPro" id="IPR038609">
    <property type="entry name" value="HDA1_su2/3_sf"/>
</dbReference>
<organism evidence="2 3">
    <name type="scientific">Nothophoma quercina</name>
    <dbReference type="NCBI Taxonomy" id="749835"/>
    <lineage>
        <taxon>Eukaryota</taxon>
        <taxon>Fungi</taxon>
        <taxon>Dikarya</taxon>
        <taxon>Ascomycota</taxon>
        <taxon>Pezizomycotina</taxon>
        <taxon>Dothideomycetes</taxon>
        <taxon>Pleosporomycetidae</taxon>
        <taxon>Pleosporales</taxon>
        <taxon>Pleosporineae</taxon>
        <taxon>Didymellaceae</taxon>
        <taxon>Nothophoma</taxon>
    </lineage>
</organism>
<feature type="region of interest" description="Disordered" evidence="1">
    <location>
        <begin position="517"/>
        <end position="536"/>
    </location>
</feature>
<dbReference type="EMBL" id="JAKIXB020000015">
    <property type="protein sequence ID" value="KAL1602048.1"/>
    <property type="molecule type" value="Genomic_DNA"/>
</dbReference>
<accession>A0ABR3RC99</accession>
<feature type="region of interest" description="Disordered" evidence="1">
    <location>
        <begin position="280"/>
        <end position="315"/>
    </location>
</feature>
<feature type="region of interest" description="Disordered" evidence="1">
    <location>
        <begin position="377"/>
        <end position="450"/>
    </location>
</feature>
<evidence type="ECO:0000256" key="1">
    <source>
        <dbReference type="SAM" id="MobiDB-lite"/>
    </source>
</evidence>
<feature type="compositionally biased region" description="Basic and acidic residues" evidence="1">
    <location>
        <begin position="390"/>
        <end position="400"/>
    </location>
</feature>
<feature type="region of interest" description="Disordered" evidence="1">
    <location>
        <begin position="1"/>
        <end position="84"/>
    </location>
</feature>